<comment type="cofactor">
    <cofactor evidence="1 12">
        <name>heme</name>
        <dbReference type="ChEBI" id="CHEBI:30413"/>
    </cofactor>
</comment>
<feature type="compositionally biased region" description="Low complexity" evidence="13">
    <location>
        <begin position="876"/>
        <end position="889"/>
    </location>
</feature>
<dbReference type="GO" id="GO:0005506">
    <property type="term" value="F:iron ion binding"/>
    <property type="evidence" value="ECO:0007669"/>
    <property type="project" value="InterPro"/>
</dbReference>
<dbReference type="Pfam" id="PF01740">
    <property type="entry name" value="STAS"/>
    <property type="match status" value="1"/>
</dbReference>
<dbReference type="InterPro" id="IPR011547">
    <property type="entry name" value="SLC26A/SulP_dom"/>
</dbReference>
<comment type="similarity">
    <text evidence="3">Belongs to the cytochrome P450 family.</text>
</comment>
<reference evidence="16 17" key="1">
    <citation type="journal article" date="2018" name="BMC Genomics">
        <title>Genomic evidence for intraspecific hybridization in a clonal and extremely halotolerant yeast.</title>
        <authorList>
            <person name="Gostincar C."/>
            <person name="Stajich J.E."/>
            <person name="Zupancic J."/>
            <person name="Zalar P."/>
            <person name="Gunde-Cimerman N."/>
        </authorList>
    </citation>
    <scope>NUCLEOTIDE SEQUENCE [LARGE SCALE GENOMIC DNA]</scope>
    <source>
        <strain evidence="16 17">EXF-6656</strain>
    </source>
</reference>
<feature type="domain" description="STAS" evidence="15">
    <location>
        <begin position="701"/>
        <end position="822"/>
    </location>
</feature>
<dbReference type="EMBL" id="QWIJ01000521">
    <property type="protein sequence ID" value="RMX81391.1"/>
    <property type="molecule type" value="Genomic_DNA"/>
</dbReference>
<dbReference type="CDD" id="cd07042">
    <property type="entry name" value="STAS_SulP_like_sulfate_transporter"/>
    <property type="match status" value="1"/>
</dbReference>
<dbReference type="Proteomes" id="UP000281245">
    <property type="component" value="Unassembled WGS sequence"/>
</dbReference>
<comment type="subcellular location">
    <subcellularLocation>
        <location evidence="2">Membrane</location>
        <topology evidence="2">Multi-pass membrane protein</topology>
    </subcellularLocation>
</comment>
<feature type="compositionally biased region" description="Polar residues" evidence="13">
    <location>
        <begin position="83"/>
        <end position="92"/>
    </location>
</feature>
<keyword evidence="11 14" id="KW-0472">Membrane</keyword>
<evidence type="ECO:0000256" key="5">
    <source>
        <dbReference type="ARBA" id="ARBA00022692"/>
    </source>
</evidence>
<evidence type="ECO:0000256" key="3">
    <source>
        <dbReference type="ARBA" id="ARBA00010617"/>
    </source>
</evidence>
<dbReference type="InterPro" id="IPR036396">
    <property type="entry name" value="Cyt_P450_sf"/>
</dbReference>
<keyword evidence="9 12" id="KW-0408">Iron</keyword>
<feature type="transmembrane region" description="Helical" evidence="14">
    <location>
        <begin position="305"/>
        <end position="327"/>
    </location>
</feature>
<dbReference type="InterPro" id="IPR002645">
    <property type="entry name" value="STAS_dom"/>
</dbReference>
<evidence type="ECO:0000259" key="15">
    <source>
        <dbReference type="PROSITE" id="PS50801"/>
    </source>
</evidence>
<feature type="transmembrane region" description="Helical" evidence="14">
    <location>
        <begin position="258"/>
        <end position="285"/>
    </location>
</feature>
<dbReference type="PANTHER" id="PTHR46300:SF7">
    <property type="entry name" value="P450, PUTATIVE (EUROFUNG)-RELATED"/>
    <property type="match status" value="1"/>
</dbReference>
<feature type="compositionally biased region" description="Polar residues" evidence="13">
    <location>
        <begin position="897"/>
        <end position="907"/>
    </location>
</feature>
<evidence type="ECO:0000256" key="1">
    <source>
        <dbReference type="ARBA" id="ARBA00001971"/>
    </source>
</evidence>
<dbReference type="InterPro" id="IPR001128">
    <property type="entry name" value="Cyt_P450"/>
</dbReference>
<sequence length="1406" mass="153526">MSTGASSRTSPTSTPAHRPTVPSGLRYSHMPPSSPEDQRHLPVTEGVAVEPNGYPPHAQDYASVNGDAGDSSGQSAVGEASPANGNQPGQTEETATFHIPHLHNCGDEGCSHGSFSPRPRLVRGYGSFATYDTAASAESTGGYGGPYNAAAGASGIDGVQGTVGDAMTDGLLGQPSKKSTTNHLAKQHGVKNTRWMYLSYYLPITTWLPQYRASYLTRDLIAALTMSSFYIPISLSYASNLGHIPPINGLYSFVFNPLLYAVLGTCPTMVVGPEAAGSLLTGGVVKEAIKSGRHKDQEGLKNAHVAGMVTGLAGAIILASGLCRLGFLDSVLSRPFLRGFISAIGIVILVDQLIPEMGLDTAAAHSASASHGSSLDKIEFLFRHAYEAHRLTCVVAFSTIAIVLVLRELKKRLQPRFSWVAYIPDRFLVVVFSALICWKSGWDKQGLQILGDIRSKTTPFLPENPFAGQNFHHVDDAFGTSFVIALLGFFESSVAAKSLGTSAGKKPKKVVKQDGKEEEEEPEGIKGMSVSANRELVALGVANLVGGVFMALPAFGGYGRSKVNVSTGGITPMSSIFLSLITVICILFLLPWFYYIPKATLSAMISVVAYSLIEEAPHDIHFFYHIGGYSELFLMFLIFLTTFFWNLRMGIAVGIGLSLLRLVRHSTRPRIQILGRLPGTREFENAEAMDGMGVEFVPHCLIVKIPEPLTFANTGSLKDRLRRLEDHGTVDAHPALPKVRRAEHNQNVIFDVHGVTSLDPAAAQVLLEIVEQYVERGNRVFFSRVPGKKGEVWRLLNVTGIVELCGGERHFLRSVDEALRATERASTLEINEAEEAMVNDTFRTEGGEQGDPVLAIQERMKDHSFEGPFGGDGSGSRESSSRPSTAAAATERDPLISHQQSGSTYKSSLRGPAGLPILGNLFDLPPTTGSQPEYLHWLAHKDRYGPISSVKVLGQTMVIIHDREIAGEVLERKAGVSAGRPGLKFAWDMIGWKDILASQPYGPTHRLYRKYAHQQIGTKAAVARYEGLQQVAVQRLLKGLLKDQGKDLNRYLKIEVAEVIVKIVYGYEIEREKPDPYLRAVERALQQISDAAVPGKWAVDIFPFLEYLPEFLAPFKSTAREWRATLMEVVNEPYAFSKRNLTQETVRDSFVARAVEQAEKETSLGPEEQDHAIKWTAASLYTGGADTSVSTLEAFFLAMSLYPSVQRKAQAELDSVLGSQPVKLPTSADRPRLPYLNALVEEAQRWHPITPMGLPHSTSSDLLVGPKNEAYLIPAGSVILPAIWWMTRDPATYHSAEKFKPERFLPPYKEPLATEVTFGFGRRVCPGKVLADYTLFGTFAAVLMCFDIEKMKVEGREDGRHGGSGGSNGKSQHEFLPGMIARPKGFEVRIVPRSEAHRRLVEGFQG</sequence>
<accession>A0A3M6WSI1</accession>
<evidence type="ECO:0000256" key="9">
    <source>
        <dbReference type="ARBA" id="ARBA00023004"/>
    </source>
</evidence>
<dbReference type="VEuPathDB" id="FungiDB:BTJ68_09099"/>
<evidence type="ECO:0000256" key="11">
    <source>
        <dbReference type="ARBA" id="ARBA00023136"/>
    </source>
</evidence>
<evidence type="ECO:0000256" key="14">
    <source>
        <dbReference type="SAM" id="Phobius"/>
    </source>
</evidence>
<dbReference type="PRINTS" id="PR00463">
    <property type="entry name" value="EP450I"/>
</dbReference>
<dbReference type="SUPFAM" id="SSF52091">
    <property type="entry name" value="SpoIIaa-like"/>
    <property type="match status" value="1"/>
</dbReference>
<keyword evidence="5 14" id="KW-0812">Transmembrane</keyword>
<evidence type="ECO:0000256" key="2">
    <source>
        <dbReference type="ARBA" id="ARBA00004141"/>
    </source>
</evidence>
<feature type="region of interest" description="Disordered" evidence="13">
    <location>
        <begin position="507"/>
        <end position="526"/>
    </location>
</feature>
<dbReference type="PANTHER" id="PTHR46300">
    <property type="entry name" value="P450, PUTATIVE (EUROFUNG)-RELATED-RELATED"/>
    <property type="match status" value="1"/>
</dbReference>
<protein>
    <recommendedName>
        <fullName evidence="15">STAS domain-containing protein</fullName>
    </recommendedName>
</protein>
<keyword evidence="7 14" id="KW-1133">Transmembrane helix</keyword>
<keyword evidence="4 12" id="KW-0349">Heme</keyword>
<comment type="caution">
    <text evidence="16">The sequence shown here is derived from an EMBL/GenBank/DDBJ whole genome shotgun (WGS) entry which is preliminary data.</text>
</comment>
<feature type="transmembrane region" description="Helical" evidence="14">
    <location>
        <begin position="570"/>
        <end position="590"/>
    </location>
</feature>
<evidence type="ECO:0000256" key="7">
    <source>
        <dbReference type="ARBA" id="ARBA00022989"/>
    </source>
</evidence>
<evidence type="ECO:0000313" key="16">
    <source>
        <dbReference type="EMBL" id="RMX81391.1"/>
    </source>
</evidence>
<dbReference type="PROSITE" id="PS00086">
    <property type="entry name" value="CYTOCHROME_P450"/>
    <property type="match status" value="1"/>
</dbReference>
<dbReference type="Pfam" id="PF00067">
    <property type="entry name" value="p450"/>
    <property type="match status" value="1"/>
</dbReference>
<evidence type="ECO:0000256" key="12">
    <source>
        <dbReference type="PIRSR" id="PIRSR602401-1"/>
    </source>
</evidence>
<keyword evidence="6 12" id="KW-0479">Metal-binding</keyword>
<feature type="transmembrane region" description="Helical" evidence="14">
    <location>
        <begin position="388"/>
        <end position="406"/>
    </location>
</feature>
<evidence type="ECO:0000313" key="17">
    <source>
        <dbReference type="Proteomes" id="UP000281245"/>
    </source>
</evidence>
<feature type="transmembrane region" description="Helical" evidence="14">
    <location>
        <begin position="220"/>
        <end position="238"/>
    </location>
</feature>
<dbReference type="Gene3D" id="1.10.630.10">
    <property type="entry name" value="Cytochrome P450"/>
    <property type="match status" value="1"/>
</dbReference>
<evidence type="ECO:0000256" key="10">
    <source>
        <dbReference type="ARBA" id="ARBA00023033"/>
    </source>
</evidence>
<evidence type="ECO:0000256" key="4">
    <source>
        <dbReference type="ARBA" id="ARBA00022617"/>
    </source>
</evidence>
<dbReference type="CDD" id="cd11065">
    <property type="entry name" value="CYP64-like"/>
    <property type="match status" value="1"/>
</dbReference>
<feature type="compositionally biased region" description="Low complexity" evidence="13">
    <location>
        <begin position="1"/>
        <end position="20"/>
    </location>
</feature>
<dbReference type="GO" id="GO:0004497">
    <property type="term" value="F:monooxygenase activity"/>
    <property type="evidence" value="ECO:0007669"/>
    <property type="project" value="UniProtKB-KW"/>
</dbReference>
<dbReference type="GO" id="GO:0016705">
    <property type="term" value="F:oxidoreductase activity, acting on paired donors, with incorporation or reduction of molecular oxygen"/>
    <property type="evidence" value="ECO:0007669"/>
    <property type="project" value="InterPro"/>
</dbReference>
<dbReference type="Gene3D" id="3.30.750.24">
    <property type="entry name" value="STAS domain"/>
    <property type="match status" value="1"/>
</dbReference>
<dbReference type="InterPro" id="IPR050364">
    <property type="entry name" value="Cytochrome_P450_fung"/>
</dbReference>
<dbReference type="GO" id="GO:0016020">
    <property type="term" value="C:membrane"/>
    <property type="evidence" value="ECO:0007669"/>
    <property type="project" value="UniProtKB-SubCell"/>
</dbReference>
<evidence type="ECO:0000256" key="6">
    <source>
        <dbReference type="ARBA" id="ARBA00022723"/>
    </source>
</evidence>
<feature type="binding site" description="axial binding residue" evidence="12">
    <location>
        <position position="1325"/>
    </location>
    <ligand>
        <name>heme</name>
        <dbReference type="ChEBI" id="CHEBI:30413"/>
    </ligand>
    <ligandPart>
        <name>Fe</name>
        <dbReference type="ChEBI" id="CHEBI:18248"/>
    </ligandPart>
</feature>
<dbReference type="GO" id="GO:0020037">
    <property type="term" value="F:heme binding"/>
    <property type="evidence" value="ECO:0007669"/>
    <property type="project" value="InterPro"/>
</dbReference>
<feature type="region of interest" description="Disordered" evidence="13">
    <location>
        <begin position="1"/>
        <end position="92"/>
    </location>
</feature>
<evidence type="ECO:0000256" key="13">
    <source>
        <dbReference type="SAM" id="MobiDB-lite"/>
    </source>
</evidence>
<dbReference type="InterPro" id="IPR002401">
    <property type="entry name" value="Cyt_P450_E_grp-I"/>
</dbReference>
<keyword evidence="10" id="KW-0503">Monooxygenase</keyword>
<dbReference type="InterPro" id="IPR036513">
    <property type="entry name" value="STAS_dom_sf"/>
</dbReference>
<dbReference type="Pfam" id="PF00916">
    <property type="entry name" value="Sulfate_transp"/>
    <property type="match status" value="2"/>
</dbReference>
<feature type="transmembrane region" description="Helical" evidence="14">
    <location>
        <begin position="536"/>
        <end position="558"/>
    </location>
</feature>
<dbReference type="PROSITE" id="PS50801">
    <property type="entry name" value="STAS"/>
    <property type="match status" value="1"/>
</dbReference>
<dbReference type="InterPro" id="IPR017972">
    <property type="entry name" value="Cyt_P450_CS"/>
</dbReference>
<feature type="transmembrane region" description="Helical" evidence="14">
    <location>
        <begin position="633"/>
        <end position="660"/>
    </location>
</feature>
<feature type="region of interest" description="Disordered" evidence="13">
    <location>
        <begin position="864"/>
        <end position="908"/>
    </location>
</feature>
<name>A0A3M6WSI1_HORWE</name>
<organism evidence="16 17">
    <name type="scientific">Hortaea werneckii</name>
    <name type="common">Black yeast</name>
    <name type="synonym">Cladosporium werneckii</name>
    <dbReference type="NCBI Taxonomy" id="91943"/>
    <lineage>
        <taxon>Eukaryota</taxon>
        <taxon>Fungi</taxon>
        <taxon>Dikarya</taxon>
        <taxon>Ascomycota</taxon>
        <taxon>Pezizomycotina</taxon>
        <taxon>Dothideomycetes</taxon>
        <taxon>Dothideomycetidae</taxon>
        <taxon>Mycosphaerellales</taxon>
        <taxon>Teratosphaeriaceae</taxon>
        <taxon>Hortaea</taxon>
    </lineage>
</organism>
<gene>
    <name evidence="16" type="ORF">D0869_06846</name>
</gene>
<dbReference type="OrthoDB" id="427213at2759"/>
<evidence type="ECO:0000256" key="8">
    <source>
        <dbReference type="ARBA" id="ARBA00023002"/>
    </source>
</evidence>
<keyword evidence="8" id="KW-0560">Oxidoreductase</keyword>
<dbReference type="SUPFAM" id="SSF48264">
    <property type="entry name" value="Cytochrome P450"/>
    <property type="match status" value="1"/>
</dbReference>
<proteinExistence type="inferred from homology"/>